<keyword evidence="2" id="KW-1185">Reference proteome</keyword>
<reference evidence="1 2" key="2">
    <citation type="submission" date="2020-03" db="EMBL/GenBank/DDBJ databases">
        <authorList>
            <person name="Ichikawa N."/>
            <person name="Kimura A."/>
            <person name="Kitahashi Y."/>
            <person name="Uohara A."/>
        </authorList>
    </citation>
    <scope>NUCLEOTIDE SEQUENCE [LARGE SCALE GENOMIC DNA]</scope>
    <source>
        <strain evidence="1 2">NBRC 108638</strain>
    </source>
</reference>
<protein>
    <submittedName>
        <fullName evidence="1">Uncharacterized protein</fullName>
    </submittedName>
</protein>
<dbReference type="RefSeq" id="WP_173086002.1">
    <property type="nucleotide sequence ID" value="NZ_BAABJB010000037.1"/>
</dbReference>
<dbReference type="AlphaFoldDB" id="A0A6V8LUC4"/>
<gene>
    <name evidence="1" type="ORF">Prum_100070</name>
</gene>
<organism evidence="1 2">
    <name type="scientific">Phytohabitans rumicis</name>
    <dbReference type="NCBI Taxonomy" id="1076125"/>
    <lineage>
        <taxon>Bacteria</taxon>
        <taxon>Bacillati</taxon>
        <taxon>Actinomycetota</taxon>
        <taxon>Actinomycetes</taxon>
        <taxon>Micromonosporales</taxon>
        <taxon>Micromonosporaceae</taxon>
    </lineage>
</organism>
<evidence type="ECO:0000313" key="2">
    <source>
        <dbReference type="Proteomes" id="UP000482960"/>
    </source>
</evidence>
<dbReference type="EMBL" id="BLPG01000002">
    <property type="protein sequence ID" value="GFJ96365.1"/>
    <property type="molecule type" value="Genomic_DNA"/>
</dbReference>
<name>A0A6V8LUC4_9ACTN</name>
<reference evidence="1 2" key="1">
    <citation type="submission" date="2020-03" db="EMBL/GenBank/DDBJ databases">
        <title>Whole genome shotgun sequence of Phytohabitans rumicis NBRC 108638.</title>
        <authorList>
            <person name="Komaki H."/>
            <person name="Tamura T."/>
        </authorList>
    </citation>
    <scope>NUCLEOTIDE SEQUENCE [LARGE SCALE GENOMIC DNA]</scope>
    <source>
        <strain evidence="1 2">NBRC 108638</strain>
    </source>
</reference>
<sequence>MDVDLVAKAALLAPEAVLRALAAASAGTELSERPVVRLRLSSGHVEEGRLIGVGTDRTEEVVVLGAPAHRYQLPEQAVYLRMRDVVSAGVFEAERFRDVLSGGALPLPVDGDPVSRLALRREYAPTDELPVHVEWDAVPGSPEATANLAALLAALREAVSRVRADETGQRAWSAVATVRVEHRPGEILAVRRTPDGVVVSADLTAALPRRLDGEVGHQLDAVL</sequence>
<evidence type="ECO:0000313" key="1">
    <source>
        <dbReference type="EMBL" id="GFJ96365.1"/>
    </source>
</evidence>
<proteinExistence type="predicted"/>
<dbReference type="Proteomes" id="UP000482960">
    <property type="component" value="Unassembled WGS sequence"/>
</dbReference>
<comment type="caution">
    <text evidence="1">The sequence shown here is derived from an EMBL/GenBank/DDBJ whole genome shotgun (WGS) entry which is preliminary data.</text>
</comment>
<accession>A0A6V8LUC4</accession>